<dbReference type="EMBL" id="PFBA01000027">
    <property type="protein sequence ID" value="PIT92323.1"/>
    <property type="molecule type" value="Genomic_DNA"/>
</dbReference>
<evidence type="ECO:0000313" key="1">
    <source>
        <dbReference type="EMBL" id="PIT92323.1"/>
    </source>
</evidence>
<protein>
    <submittedName>
        <fullName evidence="1">Uncharacterized protein</fullName>
    </submittedName>
</protein>
<comment type="caution">
    <text evidence="1">The sequence shown here is derived from an EMBL/GenBank/DDBJ whole genome shotgun (WGS) entry which is preliminary data.</text>
</comment>
<proteinExistence type="predicted"/>
<sequence length="140" mass="15560">MLITCQNCKYPEHQTHARFCNQCGAPLALPSEEPEGFFTPSLVGYPVGLALYRLEFLPVGAEFSSREEAFRAACTWGSREEHKNPVVTQCDSSVPEETFPMICENCKGFVEKKGVLRPCRGCRSTEWIPRSGLPAEITTG</sequence>
<dbReference type="AlphaFoldDB" id="A0A2M6WHP8"/>
<reference evidence="2" key="1">
    <citation type="submission" date="2017-09" db="EMBL/GenBank/DDBJ databases">
        <title>Depth-based differentiation of microbial function through sediment-hosted aquifers and enrichment of novel symbionts in the deep terrestrial subsurface.</title>
        <authorList>
            <person name="Probst A.J."/>
            <person name="Ladd B."/>
            <person name="Jarett J.K."/>
            <person name="Geller-Mcgrath D.E."/>
            <person name="Sieber C.M.K."/>
            <person name="Emerson J.B."/>
            <person name="Anantharaman K."/>
            <person name="Thomas B.C."/>
            <person name="Malmstrom R."/>
            <person name="Stieglmeier M."/>
            <person name="Klingl A."/>
            <person name="Woyke T."/>
            <person name="Ryan C.M."/>
            <person name="Banfield J.F."/>
        </authorList>
    </citation>
    <scope>NUCLEOTIDE SEQUENCE [LARGE SCALE GENOMIC DNA]</scope>
</reference>
<accession>A0A2M6WHP8</accession>
<name>A0A2M6WHP8_9BACT</name>
<gene>
    <name evidence="1" type="ORF">COU08_03365</name>
</gene>
<dbReference type="Proteomes" id="UP000228635">
    <property type="component" value="Unassembled WGS sequence"/>
</dbReference>
<evidence type="ECO:0000313" key="2">
    <source>
        <dbReference type="Proteomes" id="UP000228635"/>
    </source>
</evidence>
<organism evidence="1 2">
    <name type="scientific">Candidatus Harrisonbacteria bacterium CG10_big_fil_rev_8_21_14_0_10_42_17</name>
    <dbReference type="NCBI Taxonomy" id="1974584"/>
    <lineage>
        <taxon>Bacteria</taxon>
        <taxon>Candidatus Harrisoniibacteriota</taxon>
    </lineage>
</organism>